<accession>L8H5T3</accession>
<sequence length="476" mass="54193">MDGTNDLSVLLLFQWLTKCEADAERSKFAMQLANCHMERSGLPVHPCTNDMQLIECTRPITNNPIAFNAYTEFLLHSENICYFVQSVYFQEKTERTISALAFTATATLESMEDLQQLSSNMNQMLSHSVQAQGELASSQVALRETIDELKDEQVEGLRSMQAHFGHIQAGVEETIQGQQAIRERQAEFREQQERMHAQGLDFFKHMSSESAFVREQMQHSTEAQTMLLEEQKSILQRVQSIKEFQGQLVESQQEFFEQQQKLHDNTKQQLLEIITDSTTASHHLHQLVQVQTSAFQNAVDNIGELATKSESTIAAIHEQHTKLSSLQNELIGSVEKVAEFQRSILGEFFDMKSIAFYSAFLIATFILTSFSFTGSALNVLVERLLRSYDLQFFPWASADSLIIAARWASLCVAVAVLFASAVGHKDIAQDNNRLLLAMEERNARILEHLQHQETLWSMQLREITNKHRRGLTPDNE</sequence>
<feature type="transmembrane region" description="Helical" evidence="1">
    <location>
        <begin position="401"/>
        <end position="423"/>
    </location>
</feature>
<feature type="chain" id="PRO_5003990161" evidence="2">
    <location>
        <begin position="22"/>
        <end position="476"/>
    </location>
</feature>
<dbReference type="PANTHER" id="PTHR33538">
    <property type="entry name" value="PROTEIN GAMETE EXPRESSED 1"/>
    <property type="match status" value="1"/>
</dbReference>
<keyword evidence="1" id="KW-1133">Transmembrane helix</keyword>
<dbReference type="PANTHER" id="PTHR33538:SF2">
    <property type="entry name" value="PROTEIN GAMETE EXPRESSED 1"/>
    <property type="match status" value="1"/>
</dbReference>
<dbReference type="RefSeq" id="XP_004341936.1">
    <property type="nucleotide sequence ID" value="XM_004341888.1"/>
</dbReference>
<dbReference type="AlphaFoldDB" id="L8H5T3"/>
<keyword evidence="1" id="KW-0472">Membrane</keyword>
<dbReference type="STRING" id="1257118.L8H5T3"/>
<feature type="transmembrane region" description="Helical" evidence="1">
    <location>
        <begin position="354"/>
        <end position="381"/>
    </location>
</feature>
<dbReference type="VEuPathDB" id="AmoebaDB:ACA1_133490"/>
<gene>
    <name evidence="3" type="ORF">ACA1_133490</name>
</gene>
<keyword evidence="1" id="KW-0812">Transmembrane</keyword>
<dbReference type="GeneID" id="14920668"/>
<organism evidence="3 4">
    <name type="scientific">Acanthamoeba castellanii (strain ATCC 30010 / Neff)</name>
    <dbReference type="NCBI Taxonomy" id="1257118"/>
    <lineage>
        <taxon>Eukaryota</taxon>
        <taxon>Amoebozoa</taxon>
        <taxon>Discosea</taxon>
        <taxon>Longamoebia</taxon>
        <taxon>Centramoebida</taxon>
        <taxon>Acanthamoebidae</taxon>
        <taxon>Acanthamoeba</taxon>
    </lineage>
</organism>
<evidence type="ECO:0000256" key="1">
    <source>
        <dbReference type="SAM" id="Phobius"/>
    </source>
</evidence>
<keyword evidence="4" id="KW-1185">Reference proteome</keyword>
<protein>
    <submittedName>
        <fullName evidence="3">Uncharacterized protein</fullName>
    </submittedName>
</protein>
<reference evidence="3 4" key="1">
    <citation type="journal article" date="2013" name="Genome Biol.">
        <title>Genome of Acanthamoeba castellanii highlights extensive lateral gene transfer and early evolution of tyrosine kinase signaling.</title>
        <authorList>
            <person name="Clarke M."/>
            <person name="Lohan A.J."/>
            <person name="Liu B."/>
            <person name="Lagkouvardos I."/>
            <person name="Roy S."/>
            <person name="Zafar N."/>
            <person name="Bertelli C."/>
            <person name="Schilde C."/>
            <person name="Kianianmomeni A."/>
            <person name="Burglin T.R."/>
            <person name="Frech C."/>
            <person name="Turcotte B."/>
            <person name="Kopec K.O."/>
            <person name="Synnott J.M."/>
            <person name="Choo C."/>
            <person name="Paponov I."/>
            <person name="Finkler A."/>
            <person name="Soon Heng Tan C."/>
            <person name="Hutchins A.P."/>
            <person name="Weinmeier T."/>
            <person name="Rattei T."/>
            <person name="Chu J.S."/>
            <person name="Gimenez G."/>
            <person name="Irimia M."/>
            <person name="Rigden D.J."/>
            <person name="Fitzpatrick D.A."/>
            <person name="Lorenzo-Morales J."/>
            <person name="Bateman A."/>
            <person name="Chiu C.H."/>
            <person name="Tang P."/>
            <person name="Hegemann P."/>
            <person name="Fromm H."/>
            <person name="Raoult D."/>
            <person name="Greub G."/>
            <person name="Miranda-Saavedra D."/>
            <person name="Chen N."/>
            <person name="Nash P."/>
            <person name="Ginger M.L."/>
            <person name="Horn M."/>
            <person name="Schaap P."/>
            <person name="Caler L."/>
            <person name="Loftus B."/>
        </authorList>
    </citation>
    <scope>NUCLEOTIDE SEQUENCE [LARGE SCALE GENOMIC DNA]</scope>
    <source>
        <strain evidence="3 4">Neff</strain>
    </source>
</reference>
<keyword evidence="2" id="KW-0732">Signal</keyword>
<dbReference type="InterPro" id="IPR040346">
    <property type="entry name" value="GEX1/Brambleberry"/>
</dbReference>
<dbReference type="KEGG" id="acan:ACA1_133490"/>
<dbReference type="Proteomes" id="UP000011083">
    <property type="component" value="Unassembled WGS sequence"/>
</dbReference>
<dbReference type="OrthoDB" id="377549at2759"/>
<evidence type="ECO:0000313" key="3">
    <source>
        <dbReference type="EMBL" id="ELR19836.1"/>
    </source>
</evidence>
<proteinExistence type="predicted"/>
<dbReference type="EMBL" id="KB007930">
    <property type="protein sequence ID" value="ELR19836.1"/>
    <property type="molecule type" value="Genomic_DNA"/>
</dbReference>
<name>L8H5T3_ACACF</name>
<evidence type="ECO:0000256" key="2">
    <source>
        <dbReference type="SAM" id="SignalP"/>
    </source>
</evidence>
<feature type="signal peptide" evidence="2">
    <location>
        <begin position="1"/>
        <end position="21"/>
    </location>
</feature>
<evidence type="ECO:0000313" key="4">
    <source>
        <dbReference type="Proteomes" id="UP000011083"/>
    </source>
</evidence>